<feature type="region of interest" description="Disordered" evidence="1">
    <location>
        <begin position="277"/>
        <end position="335"/>
    </location>
</feature>
<proteinExistence type="predicted"/>
<dbReference type="Proteomes" id="UP001328107">
    <property type="component" value="Unassembled WGS sequence"/>
</dbReference>
<accession>A0AAN4Z0Y8</accession>
<feature type="non-terminal residue" evidence="2">
    <location>
        <position position="335"/>
    </location>
</feature>
<protein>
    <submittedName>
        <fullName evidence="2">Uncharacterized protein</fullName>
    </submittedName>
</protein>
<gene>
    <name evidence="2" type="ORF">PMAYCL1PPCAC_01494</name>
</gene>
<dbReference type="EMBL" id="BTRK01000001">
    <property type="protein sequence ID" value="GMR31299.1"/>
    <property type="molecule type" value="Genomic_DNA"/>
</dbReference>
<evidence type="ECO:0000256" key="1">
    <source>
        <dbReference type="SAM" id="MobiDB-lite"/>
    </source>
</evidence>
<feature type="compositionally biased region" description="Acidic residues" evidence="1">
    <location>
        <begin position="304"/>
        <end position="317"/>
    </location>
</feature>
<comment type="caution">
    <text evidence="2">The sequence shown here is derived from an EMBL/GenBank/DDBJ whole genome shotgun (WGS) entry which is preliminary data.</text>
</comment>
<name>A0AAN4Z0Y8_9BILA</name>
<evidence type="ECO:0000313" key="3">
    <source>
        <dbReference type="Proteomes" id="UP001328107"/>
    </source>
</evidence>
<sequence>TLTHLTDEKKDGDEKVVSTIEEWKKKCVEYSNQSIDALVNVISRCFDSMFVIFKNADISHIRRALRTLDFERSQSFEDENIAEISIRSLMYGVMESIHLTFLHLTEKMNRSKTEEEISNEENHLPTSTVSIDNSHMDSTHSINQLSTIPNFTTNLQSKMKDEPVKSSQSIPEENKKSAMEVFRQVIKQEEMENYDMSFGSDFSRDEIKEEDILNDEKEPKDESIDDLLLDEDDDQKFHLDFKDDEIKFKEPILNANMGNNLGDQDYMASDVIDNGEEKEKTVDNAAKSPAGSFNNDVFGGDQMESMDEPMLNEDMGNEDCQVSGDLIENDRGGKE</sequence>
<dbReference type="AlphaFoldDB" id="A0AAN4Z0Y8"/>
<evidence type="ECO:0000313" key="2">
    <source>
        <dbReference type="EMBL" id="GMR31299.1"/>
    </source>
</evidence>
<reference evidence="3" key="1">
    <citation type="submission" date="2022-10" db="EMBL/GenBank/DDBJ databases">
        <title>Genome assembly of Pristionchus species.</title>
        <authorList>
            <person name="Yoshida K."/>
            <person name="Sommer R.J."/>
        </authorList>
    </citation>
    <scope>NUCLEOTIDE SEQUENCE [LARGE SCALE GENOMIC DNA]</scope>
    <source>
        <strain evidence="3">RS5460</strain>
    </source>
</reference>
<feature type="non-terminal residue" evidence="2">
    <location>
        <position position="1"/>
    </location>
</feature>
<keyword evidence="3" id="KW-1185">Reference proteome</keyword>
<organism evidence="2 3">
    <name type="scientific">Pristionchus mayeri</name>
    <dbReference type="NCBI Taxonomy" id="1317129"/>
    <lineage>
        <taxon>Eukaryota</taxon>
        <taxon>Metazoa</taxon>
        <taxon>Ecdysozoa</taxon>
        <taxon>Nematoda</taxon>
        <taxon>Chromadorea</taxon>
        <taxon>Rhabditida</taxon>
        <taxon>Rhabditina</taxon>
        <taxon>Diplogasteromorpha</taxon>
        <taxon>Diplogasteroidea</taxon>
        <taxon>Neodiplogasteridae</taxon>
        <taxon>Pristionchus</taxon>
    </lineage>
</organism>